<gene>
    <name evidence="2" type="ORF">B5C08_06580</name>
</gene>
<name>A0A2A4GX58_9STAP</name>
<feature type="transmembrane region" description="Helical" evidence="1">
    <location>
        <begin position="37"/>
        <end position="60"/>
    </location>
</feature>
<proteinExistence type="predicted"/>
<dbReference type="RefSeq" id="WP_096593600.1">
    <property type="nucleotide sequence ID" value="NZ_MWRM01000007.1"/>
</dbReference>
<evidence type="ECO:0008006" key="4">
    <source>
        <dbReference type="Google" id="ProtNLM"/>
    </source>
</evidence>
<sequence length="64" mass="7569">MNKNQEKYMKSLPLLGIVISIILMILFFFIWKADGPFWTILLYCLLPFFINTAVYLGYVFTKKV</sequence>
<evidence type="ECO:0000256" key="1">
    <source>
        <dbReference type="SAM" id="Phobius"/>
    </source>
</evidence>
<comment type="caution">
    <text evidence="2">The sequence shown here is derived from an EMBL/GenBank/DDBJ whole genome shotgun (WGS) entry which is preliminary data.</text>
</comment>
<keyword evidence="1" id="KW-0812">Transmembrane</keyword>
<accession>A0A2A4GX58</accession>
<protein>
    <recommendedName>
        <fullName evidence="4">Doubtful CDS</fullName>
    </recommendedName>
</protein>
<dbReference type="EMBL" id="MWUU01000007">
    <property type="protein sequence ID" value="PCF55311.1"/>
    <property type="molecule type" value="Genomic_DNA"/>
</dbReference>
<dbReference type="AlphaFoldDB" id="A0A2A4GX58"/>
<reference evidence="2 3" key="1">
    <citation type="journal article" date="2017" name="PLoS ONE">
        <title>Development of a real-time PCR for detection of Staphylococcus pseudintermedius using a novel automated comparison of whole-genome sequences.</title>
        <authorList>
            <person name="Verstappen K.M."/>
            <person name="Huijbregts L."/>
            <person name="Spaninks M."/>
            <person name="Wagenaar J.A."/>
            <person name="Fluit A.C."/>
            <person name="Duim B."/>
        </authorList>
    </citation>
    <scope>NUCLEOTIDE SEQUENCE [LARGE SCALE GENOMIC DNA]</scope>
    <source>
        <strain evidence="2 3">215070706401-1</strain>
    </source>
</reference>
<evidence type="ECO:0000313" key="3">
    <source>
        <dbReference type="Proteomes" id="UP000218335"/>
    </source>
</evidence>
<keyword evidence="1" id="KW-1133">Transmembrane helix</keyword>
<organism evidence="2 3">
    <name type="scientific">Staphylococcus delphini</name>
    <dbReference type="NCBI Taxonomy" id="53344"/>
    <lineage>
        <taxon>Bacteria</taxon>
        <taxon>Bacillati</taxon>
        <taxon>Bacillota</taxon>
        <taxon>Bacilli</taxon>
        <taxon>Bacillales</taxon>
        <taxon>Staphylococcaceae</taxon>
        <taxon>Staphylococcus</taxon>
        <taxon>Staphylococcus intermedius group</taxon>
    </lineage>
</organism>
<keyword evidence="1" id="KW-0472">Membrane</keyword>
<feature type="transmembrane region" description="Helical" evidence="1">
    <location>
        <begin position="12"/>
        <end position="31"/>
    </location>
</feature>
<dbReference type="Proteomes" id="UP000218335">
    <property type="component" value="Unassembled WGS sequence"/>
</dbReference>
<evidence type="ECO:0000313" key="2">
    <source>
        <dbReference type="EMBL" id="PCF55311.1"/>
    </source>
</evidence>